<comment type="caution">
    <text evidence="1">The sequence shown here is derived from an EMBL/GenBank/DDBJ whole genome shotgun (WGS) entry which is preliminary data.</text>
</comment>
<evidence type="ECO:0000313" key="2">
    <source>
        <dbReference type="Proteomes" id="UP000265520"/>
    </source>
</evidence>
<reference evidence="1 2" key="1">
    <citation type="journal article" date="2018" name="Front. Plant Sci.">
        <title>Red Clover (Trifolium pratense) and Zigzag Clover (T. medium) - A Picture of Genomic Similarities and Differences.</title>
        <authorList>
            <person name="Dluhosova J."/>
            <person name="Istvanek J."/>
            <person name="Nedelnik J."/>
            <person name="Repkova J."/>
        </authorList>
    </citation>
    <scope>NUCLEOTIDE SEQUENCE [LARGE SCALE GENOMIC DNA]</scope>
    <source>
        <strain evidence="2">cv. 10/8</strain>
        <tissue evidence="1">Leaf</tissue>
    </source>
</reference>
<feature type="non-terminal residue" evidence="1">
    <location>
        <position position="1"/>
    </location>
</feature>
<dbReference type="AlphaFoldDB" id="A0A392TTF2"/>
<evidence type="ECO:0000313" key="1">
    <source>
        <dbReference type="EMBL" id="MCI63386.1"/>
    </source>
</evidence>
<dbReference type="Proteomes" id="UP000265520">
    <property type="component" value="Unassembled WGS sequence"/>
</dbReference>
<protein>
    <submittedName>
        <fullName evidence="1">Uncharacterized protein</fullName>
    </submittedName>
</protein>
<dbReference type="EMBL" id="LXQA010636157">
    <property type="protein sequence ID" value="MCI63386.1"/>
    <property type="molecule type" value="Genomic_DNA"/>
</dbReference>
<name>A0A392TTF2_9FABA</name>
<sequence>FCCTAAAPPFPPPSLSVFPKGDGTGASTDEFLSNWVEL</sequence>
<organism evidence="1 2">
    <name type="scientific">Trifolium medium</name>
    <dbReference type="NCBI Taxonomy" id="97028"/>
    <lineage>
        <taxon>Eukaryota</taxon>
        <taxon>Viridiplantae</taxon>
        <taxon>Streptophyta</taxon>
        <taxon>Embryophyta</taxon>
        <taxon>Tracheophyta</taxon>
        <taxon>Spermatophyta</taxon>
        <taxon>Magnoliopsida</taxon>
        <taxon>eudicotyledons</taxon>
        <taxon>Gunneridae</taxon>
        <taxon>Pentapetalae</taxon>
        <taxon>rosids</taxon>
        <taxon>fabids</taxon>
        <taxon>Fabales</taxon>
        <taxon>Fabaceae</taxon>
        <taxon>Papilionoideae</taxon>
        <taxon>50 kb inversion clade</taxon>
        <taxon>NPAAA clade</taxon>
        <taxon>Hologalegina</taxon>
        <taxon>IRL clade</taxon>
        <taxon>Trifolieae</taxon>
        <taxon>Trifolium</taxon>
    </lineage>
</organism>
<proteinExistence type="predicted"/>
<keyword evidence="2" id="KW-1185">Reference proteome</keyword>
<accession>A0A392TTF2</accession>